<evidence type="ECO:0000313" key="3">
    <source>
        <dbReference type="Proteomes" id="UP001176059"/>
    </source>
</evidence>
<evidence type="ECO:0000259" key="1">
    <source>
        <dbReference type="Pfam" id="PF20149"/>
    </source>
</evidence>
<gene>
    <name evidence="2" type="ORF">DFJ43DRAFT_1159299</name>
</gene>
<accession>A0AA38MWC2</accession>
<dbReference type="EMBL" id="JANVFO010000066">
    <property type="protein sequence ID" value="KAJ3719151.1"/>
    <property type="molecule type" value="Genomic_DNA"/>
</dbReference>
<proteinExistence type="predicted"/>
<feature type="domain" description="DUF6532" evidence="1">
    <location>
        <begin position="42"/>
        <end position="188"/>
    </location>
</feature>
<dbReference type="Pfam" id="PF20149">
    <property type="entry name" value="DUF6532"/>
    <property type="match status" value="1"/>
</dbReference>
<organism evidence="2 3">
    <name type="scientific">Lentinula guzmanii</name>
    <dbReference type="NCBI Taxonomy" id="2804957"/>
    <lineage>
        <taxon>Eukaryota</taxon>
        <taxon>Fungi</taxon>
        <taxon>Dikarya</taxon>
        <taxon>Basidiomycota</taxon>
        <taxon>Agaricomycotina</taxon>
        <taxon>Agaricomycetes</taxon>
        <taxon>Agaricomycetidae</taxon>
        <taxon>Agaricales</taxon>
        <taxon>Marasmiineae</taxon>
        <taxon>Omphalotaceae</taxon>
        <taxon>Lentinula</taxon>
    </lineage>
</organism>
<comment type="caution">
    <text evidence="2">The sequence shown here is derived from an EMBL/GenBank/DDBJ whole genome shotgun (WGS) entry which is preliminary data.</text>
</comment>
<reference evidence="2" key="2">
    <citation type="journal article" date="2023" name="Proc. Natl. Acad. Sci. U.S.A.">
        <title>A global phylogenomic analysis of the shiitake genus Lentinula.</title>
        <authorList>
            <person name="Sierra-Patev S."/>
            <person name="Min B."/>
            <person name="Naranjo-Ortiz M."/>
            <person name="Looney B."/>
            <person name="Konkel Z."/>
            <person name="Slot J.C."/>
            <person name="Sakamoto Y."/>
            <person name="Steenwyk J.L."/>
            <person name="Rokas A."/>
            <person name="Carro J."/>
            <person name="Camarero S."/>
            <person name="Ferreira P."/>
            <person name="Molpeceres G."/>
            <person name="Ruiz-Duenas F.J."/>
            <person name="Serrano A."/>
            <person name="Henrissat B."/>
            <person name="Drula E."/>
            <person name="Hughes K.W."/>
            <person name="Mata J.L."/>
            <person name="Ishikawa N.K."/>
            <person name="Vargas-Isla R."/>
            <person name="Ushijima S."/>
            <person name="Smith C.A."/>
            <person name="Donoghue J."/>
            <person name="Ahrendt S."/>
            <person name="Andreopoulos W."/>
            <person name="He G."/>
            <person name="LaButti K."/>
            <person name="Lipzen A."/>
            <person name="Ng V."/>
            <person name="Riley R."/>
            <person name="Sandor L."/>
            <person name="Barry K."/>
            <person name="Martinez A.T."/>
            <person name="Xiao Y."/>
            <person name="Gibbons J.G."/>
            <person name="Terashima K."/>
            <person name="Grigoriev I.V."/>
            <person name="Hibbett D."/>
        </authorList>
    </citation>
    <scope>NUCLEOTIDE SEQUENCE</scope>
    <source>
        <strain evidence="2">ET3784</strain>
    </source>
</reference>
<dbReference type="Proteomes" id="UP001176059">
    <property type="component" value="Unassembled WGS sequence"/>
</dbReference>
<sequence>MNSATEENSKVKYQGMIVGTAGVGLGMVVTEINKDIDIRDQLMSYGISAICLDIGREARIRTSEFFKIPGLLTWNQIISSVTWLLKDRIFHHGEVDLEKRTTNGLPFQSPLLGVMLRGYLMDGKPKQDWLLIAKLQREERIPIPFIAMLTILIQHALQEFSSGYKIDNPLSNTYLRSRYHVVMSTLTALQEKAPDYVDLSQTGL</sequence>
<name>A0AA38MWC2_9AGAR</name>
<keyword evidence="3" id="KW-1185">Reference proteome</keyword>
<reference evidence="2" key="1">
    <citation type="submission" date="2022-08" db="EMBL/GenBank/DDBJ databases">
        <authorList>
            <consortium name="DOE Joint Genome Institute"/>
            <person name="Min B."/>
            <person name="Sierra-Patev S."/>
            <person name="Naranjo-Ortiz M."/>
            <person name="Looney B."/>
            <person name="Konkel Z."/>
            <person name="Slot J.C."/>
            <person name="Sakamoto Y."/>
            <person name="Steenwyk J.L."/>
            <person name="Rokas A."/>
            <person name="Carro J."/>
            <person name="Camarero S."/>
            <person name="Ferreira P."/>
            <person name="Molpeceres G."/>
            <person name="Ruiz-duenas F.J."/>
            <person name="Serrano A."/>
            <person name="Henrissat B."/>
            <person name="Drula E."/>
            <person name="Hughes K.W."/>
            <person name="Mata J.L."/>
            <person name="Ishikawa N.K."/>
            <person name="Vargas-Isla R."/>
            <person name="Ushijima S."/>
            <person name="Smith C.A."/>
            <person name="Ahrendt S."/>
            <person name="Andreopoulos W."/>
            <person name="He G."/>
            <person name="LaButti K."/>
            <person name="Lipzen A."/>
            <person name="Ng V."/>
            <person name="Riley R."/>
            <person name="Sandor L."/>
            <person name="Barry K."/>
            <person name="Martinez A.T."/>
            <person name="Xiao Y."/>
            <person name="Gibbons J.G."/>
            <person name="Terashima K."/>
            <person name="Hibbett D.S."/>
            <person name="Grigoriev I.V."/>
        </authorList>
    </citation>
    <scope>NUCLEOTIDE SEQUENCE</scope>
    <source>
        <strain evidence="2">ET3784</strain>
    </source>
</reference>
<protein>
    <recommendedName>
        <fullName evidence="1">DUF6532 domain-containing protein</fullName>
    </recommendedName>
</protein>
<dbReference type="InterPro" id="IPR045341">
    <property type="entry name" value="DUF6532"/>
</dbReference>
<evidence type="ECO:0000313" key="2">
    <source>
        <dbReference type="EMBL" id="KAJ3719151.1"/>
    </source>
</evidence>
<dbReference type="AlphaFoldDB" id="A0AA38MWC2"/>